<protein>
    <submittedName>
        <fullName evidence="2">Galactose oxidase</fullName>
    </submittedName>
</protein>
<dbReference type="OrthoDB" id="45365at2759"/>
<evidence type="ECO:0000256" key="1">
    <source>
        <dbReference type="SAM" id="SignalP"/>
    </source>
</evidence>
<proteinExistence type="predicted"/>
<keyword evidence="3" id="KW-1185">Reference proteome</keyword>
<organism evidence="2 3">
    <name type="scientific">Paraphaeosphaeria sporulosa</name>
    <dbReference type="NCBI Taxonomy" id="1460663"/>
    <lineage>
        <taxon>Eukaryota</taxon>
        <taxon>Fungi</taxon>
        <taxon>Dikarya</taxon>
        <taxon>Ascomycota</taxon>
        <taxon>Pezizomycotina</taxon>
        <taxon>Dothideomycetes</taxon>
        <taxon>Pleosporomycetidae</taxon>
        <taxon>Pleosporales</taxon>
        <taxon>Massarineae</taxon>
        <taxon>Didymosphaeriaceae</taxon>
        <taxon>Paraphaeosphaeria</taxon>
    </lineage>
</organism>
<dbReference type="InterPro" id="IPR006652">
    <property type="entry name" value="Kelch_1"/>
</dbReference>
<dbReference type="AlphaFoldDB" id="A0A177CS82"/>
<keyword evidence="1" id="KW-0732">Signal</keyword>
<dbReference type="InterPro" id="IPR015915">
    <property type="entry name" value="Kelch-typ_b-propeller"/>
</dbReference>
<dbReference type="RefSeq" id="XP_018040758.1">
    <property type="nucleotide sequence ID" value="XM_018181328.1"/>
</dbReference>
<gene>
    <name evidence="2" type="ORF">CC84DRAFT_1193859</name>
</gene>
<accession>A0A177CS82</accession>
<name>A0A177CS82_9PLEO</name>
<dbReference type="InParanoid" id="A0A177CS82"/>
<reference evidence="2 3" key="1">
    <citation type="submission" date="2016-05" db="EMBL/GenBank/DDBJ databases">
        <title>Comparative analysis of secretome profiles of manganese(II)-oxidizing ascomycete fungi.</title>
        <authorList>
            <consortium name="DOE Joint Genome Institute"/>
            <person name="Zeiner C.A."/>
            <person name="Purvine S.O."/>
            <person name="Zink E.M."/>
            <person name="Wu S."/>
            <person name="Pasa-Tolic L."/>
            <person name="Chaput D.L."/>
            <person name="Haridas S."/>
            <person name="Grigoriev I.V."/>
            <person name="Santelli C.M."/>
            <person name="Hansel C.M."/>
        </authorList>
    </citation>
    <scope>NUCLEOTIDE SEQUENCE [LARGE SCALE GENOMIC DNA]</scope>
    <source>
        <strain evidence="2 3">AP3s5-JAC2a</strain>
    </source>
</reference>
<evidence type="ECO:0000313" key="2">
    <source>
        <dbReference type="EMBL" id="OAG10393.1"/>
    </source>
</evidence>
<dbReference type="GeneID" id="28764814"/>
<sequence length="370" mass="39624">MQLPLFLGISTFLFTASFTAAALPKGYQTNTVDGNRWVNLTSLPSPRQEHATVAVNNNTIAVLGGVERIGNDSVQVRVFSTNLVELYDIPSDTWRTAAPLPIKLNHPNAAVVNERIYLLGGLVDTQSPPTAEADWIATGKSYVYDLIANAWTEVASMPPGTERGSAVVGVHGDMIYVAGGMTVLNFVVQDASSTVTAFNTTSLQWQRVPSVAANMPEGRQHAAGAVVEDTLYVVGGRWFERTNVRDTVFSLDLRNQTAGWQTSPSRMPTARGGIAGSAVGSSFVAFGGECNPDTSNGIYPQAEMYDLKSKEWKKLPDMQVPRHGTAAIAVGSLIYIPGGGLQQDGVPIERDGVVSYGQATAHFDAYEVSI</sequence>
<dbReference type="STRING" id="1460663.A0A177CS82"/>
<evidence type="ECO:0000313" key="3">
    <source>
        <dbReference type="Proteomes" id="UP000077069"/>
    </source>
</evidence>
<feature type="chain" id="PRO_5008058524" evidence="1">
    <location>
        <begin position="22"/>
        <end position="370"/>
    </location>
</feature>
<dbReference type="Pfam" id="PF01344">
    <property type="entry name" value="Kelch_1"/>
    <property type="match status" value="1"/>
</dbReference>
<dbReference type="Gene3D" id="2.120.10.80">
    <property type="entry name" value="Kelch-type beta propeller"/>
    <property type="match status" value="2"/>
</dbReference>
<dbReference type="SUPFAM" id="SSF117281">
    <property type="entry name" value="Kelch motif"/>
    <property type="match status" value="1"/>
</dbReference>
<dbReference type="Proteomes" id="UP000077069">
    <property type="component" value="Unassembled WGS sequence"/>
</dbReference>
<dbReference type="Pfam" id="PF24681">
    <property type="entry name" value="Kelch_KLHDC2_KLHL20_DRC7"/>
    <property type="match status" value="1"/>
</dbReference>
<dbReference type="SMART" id="SM00612">
    <property type="entry name" value="Kelch"/>
    <property type="match status" value="5"/>
</dbReference>
<feature type="signal peptide" evidence="1">
    <location>
        <begin position="1"/>
        <end position="21"/>
    </location>
</feature>
<dbReference type="EMBL" id="KV441549">
    <property type="protein sequence ID" value="OAG10393.1"/>
    <property type="molecule type" value="Genomic_DNA"/>
</dbReference>
<dbReference type="PANTHER" id="PTHR45632">
    <property type="entry name" value="LD33804P"/>
    <property type="match status" value="1"/>
</dbReference>